<dbReference type="Ensembl" id="ENSGGOT00000060384.1">
    <property type="protein sequence ID" value="ENSGGOP00000043490.1"/>
    <property type="gene ID" value="ENSGGOG00000040298.1"/>
</dbReference>
<reference evidence="2" key="3">
    <citation type="submission" date="2025-08" db="UniProtKB">
        <authorList>
            <consortium name="Ensembl"/>
        </authorList>
    </citation>
    <scope>IDENTIFICATION</scope>
</reference>
<keyword evidence="1" id="KW-0472">Membrane</keyword>
<evidence type="ECO:0000256" key="1">
    <source>
        <dbReference type="SAM" id="Phobius"/>
    </source>
</evidence>
<organism evidence="2 3">
    <name type="scientific">Gorilla gorilla gorilla</name>
    <name type="common">Western lowland gorilla</name>
    <dbReference type="NCBI Taxonomy" id="9595"/>
    <lineage>
        <taxon>Eukaryota</taxon>
        <taxon>Metazoa</taxon>
        <taxon>Chordata</taxon>
        <taxon>Craniata</taxon>
        <taxon>Vertebrata</taxon>
        <taxon>Euteleostomi</taxon>
        <taxon>Mammalia</taxon>
        <taxon>Eutheria</taxon>
        <taxon>Euarchontoglires</taxon>
        <taxon>Primates</taxon>
        <taxon>Haplorrhini</taxon>
        <taxon>Catarrhini</taxon>
        <taxon>Hominidae</taxon>
        <taxon>Gorilla</taxon>
    </lineage>
</organism>
<dbReference type="OMA" id="CVPNIRF"/>
<keyword evidence="1" id="KW-0812">Transmembrane</keyword>
<evidence type="ECO:0000313" key="3">
    <source>
        <dbReference type="Proteomes" id="UP000001519"/>
    </source>
</evidence>
<name>A0A2I2Z912_GORGO</name>
<reference evidence="2 3" key="2">
    <citation type="journal article" date="2012" name="Nature">
        <title>Insights into hominid evolution from the gorilla genome sequence.</title>
        <authorList>
            <person name="Scally A."/>
            <person name="Dutheil J.Y."/>
            <person name="Hillier L.W."/>
            <person name="Jordan G.E."/>
            <person name="Goodhead I."/>
            <person name="Herrero J."/>
            <person name="Hobolth A."/>
            <person name="Lappalainen T."/>
            <person name="Mailund T."/>
            <person name="Marques-Bonet T."/>
            <person name="McCarthy S."/>
            <person name="Montgomery S.H."/>
            <person name="Schwalie P.C."/>
            <person name="Tang Y.A."/>
            <person name="Ward M.C."/>
            <person name="Xue Y."/>
            <person name="Yngvadottir B."/>
            <person name="Alkan C."/>
            <person name="Andersen L.N."/>
            <person name="Ayub Q."/>
            <person name="Ball E.V."/>
            <person name="Beal K."/>
            <person name="Bradley B.J."/>
            <person name="Chen Y."/>
            <person name="Clee C.M."/>
            <person name="Fitzgerald S."/>
            <person name="Graves T.A."/>
            <person name="Gu Y."/>
            <person name="Heath P."/>
            <person name="Heger A."/>
            <person name="Karakoc E."/>
            <person name="Kolb-Kokocinski A."/>
            <person name="Laird G.K."/>
            <person name="Lunter G."/>
            <person name="Meader S."/>
            <person name="Mort M."/>
            <person name="Mullikin J.C."/>
            <person name="Munch K."/>
            <person name="O'Connor T.D."/>
            <person name="Phillips A.D."/>
            <person name="Prado-Martinez J."/>
            <person name="Rogers A.S."/>
            <person name="Sajjadian S."/>
            <person name="Schmidt D."/>
            <person name="Shaw K."/>
            <person name="Simpson J.T."/>
            <person name="Stenson P.D."/>
            <person name="Turner D.J."/>
            <person name="Vigilant L."/>
            <person name="Vilella A.J."/>
            <person name="Whitener W."/>
            <person name="Zhu B."/>
            <person name="Cooper D.N."/>
            <person name="de Jong P."/>
            <person name="Dermitzakis E.T."/>
            <person name="Eichler E.E."/>
            <person name="Flicek P."/>
            <person name="Goldman N."/>
            <person name="Mundy N.I."/>
            <person name="Ning Z."/>
            <person name="Odom D.T."/>
            <person name="Ponting C.P."/>
            <person name="Quail M.A."/>
            <person name="Ryder O.A."/>
            <person name="Searle S.M."/>
            <person name="Warren W.C."/>
            <person name="Wilson R.K."/>
            <person name="Schierup M.H."/>
            <person name="Rogers J."/>
            <person name="Tyler-Smith C."/>
            <person name="Durbin R."/>
        </authorList>
    </citation>
    <scope>NUCLEOTIDE SEQUENCE [LARGE SCALE GENOMIC DNA]</scope>
</reference>
<keyword evidence="3" id="KW-1185">Reference proteome</keyword>
<dbReference type="Bgee" id="ENSGGOG00000040298">
    <property type="expression patterns" value="Expressed in cerebellum and 6 other cell types or tissues"/>
</dbReference>
<dbReference type="AlphaFoldDB" id="A0A2I2Z912"/>
<dbReference type="Proteomes" id="UP000001519">
    <property type="component" value="Chromosome X"/>
</dbReference>
<feature type="transmembrane region" description="Helical" evidence="1">
    <location>
        <begin position="40"/>
        <end position="59"/>
    </location>
</feature>
<evidence type="ECO:0000313" key="2">
    <source>
        <dbReference type="Ensembl" id="ENSGGOP00000043490.1"/>
    </source>
</evidence>
<dbReference type="InParanoid" id="A0A2I2Z912"/>
<reference evidence="3" key="1">
    <citation type="submission" date="2011-05" db="EMBL/GenBank/DDBJ databases">
        <title>Insights into the evolution of the great apes provided by the gorilla genome.</title>
        <authorList>
            <person name="Scally A."/>
        </authorList>
    </citation>
    <scope>NUCLEOTIDE SEQUENCE [LARGE SCALE GENOMIC DNA]</scope>
</reference>
<protein>
    <submittedName>
        <fullName evidence="2">Uncharacterized protein</fullName>
    </submittedName>
</protein>
<reference evidence="2" key="4">
    <citation type="submission" date="2025-09" db="UniProtKB">
        <authorList>
            <consortium name="Ensembl"/>
        </authorList>
    </citation>
    <scope>IDENTIFICATION</scope>
</reference>
<feature type="transmembrane region" description="Helical" evidence="1">
    <location>
        <begin position="65"/>
        <end position="82"/>
    </location>
</feature>
<sequence length="83" mass="9584">MTKYHQDCYSMCAEPLPMLGSRVSGHCNVCCVCSPSPSFFALYLSFWGFSVWVWFGFYFSFCVPNMRFSLLVLLTVVLRLIFV</sequence>
<accession>A0A2I2Z912</accession>
<keyword evidence="1" id="KW-1133">Transmembrane helix</keyword>
<dbReference type="EMBL" id="CABD030129272">
    <property type="status" value="NOT_ANNOTATED_CDS"/>
    <property type="molecule type" value="Genomic_DNA"/>
</dbReference>
<dbReference type="GeneTree" id="ENSGT00910000146917"/>
<proteinExistence type="predicted"/>